<keyword evidence="5 6" id="KW-0472">Membrane</keyword>
<dbReference type="InterPro" id="IPR015414">
    <property type="entry name" value="TMEM64"/>
</dbReference>
<dbReference type="Proteomes" id="UP001055101">
    <property type="component" value="Unassembled WGS sequence"/>
</dbReference>
<accession>A0ABQ4TJW3</accession>
<feature type="transmembrane region" description="Helical" evidence="6">
    <location>
        <begin position="47"/>
        <end position="79"/>
    </location>
</feature>
<evidence type="ECO:0000259" key="7">
    <source>
        <dbReference type="Pfam" id="PF09335"/>
    </source>
</evidence>
<feature type="transmembrane region" description="Helical" evidence="6">
    <location>
        <begin position="6"/>
        <end position="26"/>
    </location>
</feature>
<evidence type="ECO:0000256" key="4">
    <source>
        <dbReference type="ARBA" id="ARBA00022989"/>
    </source>
</evidence>
<keyword evidence="2 6" id="KW-1003">Cell membrane</keyword>
<name>A0ABQ4TJW3_9HYPH</name>
<keyword evidence="4 6" id="KW-1133">Transmembrane helix</keyword>
<reference evidence="8" key="1">
    <citation type="journal article" date="2021" name="Front. Microbiol.">
        <title>Comprehensive Comparative Genomics and Phenotyping of Methylobacterium Species.</title>
        <authorList>
            <person name="Alessa O."/>
            <person name="Ogura Y."/>
            <person name="Fujitani Y."/>
            <person name="Takami H."/>
            <person name="Hayashi T."/>
            <person name="Sahin N."/>
            <person name="Tani A."/>
        </authorList>
    </citation>
    <scope>NUCLEOTIDE SEQUENCE</scope>
    <source>
        <strain evidence="8">DSM 23674</strain>
    </source>
</reference>
<sequence>MTGLRRHLPIVALGLVTGLPLLLAIASPKTALDAVTWVQAFCEQRGALGPALLLAVQALVAASGVLPASLIGVAAGTLFGTQTGFLVAAAGTMTGALASFGLGRVMRPRKPGGSERRGRLAGLDRSLAKEGWRVVCLLRLSPIMPFAPTSYALSLTSVRLSDYLIGTVASLPALLAYVMIGALGRSGGLAVAGGNLAEWLRIGVLALGIGATLMLMLKLRRLLAQKVEMPAIETGPFGRDPAQDASESSAA</sequence>
<organism evidence="8 9">
    <name type="scientific">Methylobacterium thuringiense</name>
    <dbReference type="NCBI Taxonomy" id="1003091"/>
    <lineage>
        <taxon>Bacteria</taxon>
        <taxon>Pseudomonadati</taxon>
        <taxon>Pseudomonadota</taxon>
        <taxon>Alphaproteobacteria</taxon>
        <taxon>Hyphomicrobiales</taxon>
        <taxon>Methylobacteriaceae</taxon>
        <taxon>Methylobacterium</taxon>
    </lineage>
</organism>
<dbReference type="Pfam" id="PF09335">
    <property type="entry name" value="VTT_dom"/>
    <property type="match status" value="1"/>
</dbReference>
<dbReference type="PANTHER" id="PTHR12677">
    <property type="entry name" value="GOLGI APPARATUS MEMBRANE PROTEIN TVP38-RELATED"/>
    <property type="match status" value="1"/>
</dbReference>
<dbReference type="InterPro" id="IPR032816">
    <property type="entry name" value="VTT_dom"/>
</dbReference>
<evidence type="ECO:0000256" key="6">
    <source>
        <dbReference type="RuleBase" id="RU366058"/>
    </source>
</evidence>
<evidence type="ECO:0000256" key="2">
    <source>
        <dbReference type="ARBA" id="ARBA00022475"/>
    </source>
</evidence>
<comment type="similarity">
    <text evidence="6">Belongs to the TVP38/TMEM64 family.</text>
</comment>
<evidence type="ECO:0000256" key="3">
    <source>
        <dbReference type="ARBA" id="ARBA00022692"/>
    </source>
</evidence>
<keyword evidence="9" id="KW-1185">Reference proteome</keyword>
<evidence type="ECO:0000313" key="9">
    <source>
        <dbReference type="Proteomes" id="UP001055101"/>
    </source>
</evidence>
<reference evidence="8" key="2">
    <citation type="submission" date="2021-08" db="EMBL/GenBank/DDBJ databases">
        <authorList>
            <person name="Tani A."/>
            <person name="Ola A."/>
            <person name="Ogura Y."/>
            <person name="Katsura K."/>
            <person name="Hayashi T."/>
        </authorList>
    </citation>
    <scope>NUCLEOTIDE SEQUENCE</scope>
    <source>
        <strain evidence="8">DSM 23674</strain>
    </source>
</reference>
<comment type="subcellular location">
    <subcellularLocation>
        <location evidence="1 6">Cell membrane</location>
        <topology evidence="1 6">Multi-pass membrane protein</topology>
    </subcellularLocation>
</comment>
<evidence type="ECO:0000256" key="5">
    <source>
        <dbReference type="ARBA" id="ARBA00023136"/>
    </source>
</evidence>
<feature type="transmembrane region" description="Helical" evidence="6">
    <location>
        <begin position="199"/>
        <end position="217"/>
    </location>
</feature>
<feature type="transmembrane region" description="Helical" evidence="6">
    <location>
        <begin position="85"/>
        <end position="106"/>
    </location>
</feature>
<evidence type="ECO:0000256" key="1">
    <source>
        <dbReference type="ARBA" id="ARBA00004651"/>
    </source>
</evidence>
<evidence type="ECO:0000313" key="8">
    <source>
        <dbReference type="EMBL" id="GJE55271.1"/>
    </source>
</evidence>
<feature type="domain" description="VTT" evidence="7">
    <location>
        <begin position="66"/>
        <end position="182"/>
    </location>
</feature>
<comment type="caution">
    <text evidence="8">The sequence shown here is derived from an EMBL/GenBank/DDBJ whole genome shotgun (WGS) entry which is preliminary data.</text>
</comment>
<protein>
    <recommendedName>
        <fullName evidence="6">TVP38/TMEM64 family membrane protein</fullName>
    </recommendedName>
</protein>
<dbReference type="PANTHER" id="PTHR12677:SF59">
    <property type="entry name" value="GOLGI APPARATUS MEMBRANE PROTEIN TVP38-RELATED"/>
    <property type="match status" value="1"/>
</dbReference>
<keyword evidence="3 6" id="KW-0812">Transmembrane</keyword>
<feature type="transmembrane region" description="Helical" evidence="6">
    <location>
        <begin position="163"/>
        <end position="184"/>
    </location>
</feature>
<gene>
    <name evidence="8" type="ORF">EKPJFOCH_1761</name>
</gene>
<proteinExistence type="inferred from homology"/>
<dbReference type="EMBL" id="BPRA01000008">
    <property type="protein sequence ID" value="GJE55271.1"/>
    <property type="molecule type" value="Genomic_DNA"/>
</dbReference>